<dbReference type="InterPro" id="IPR000700">
    <property type="entry name" value="PAS-assoc_C"/>
</dbReference>
<dbReference type="PROSITE" id="PS50109">
    <property type="entry name" value="HIS_KIN"/>
    <property type="match status" value="1"/>
</dbReference>
<comment type="catalytic activity">
    <reaction evidence="1">
        <text>ATP + protein L-histidine = ADP + protein N-phospho-L-histidine.</text>
        <dbReference type="EC" id="2.7.13.3"/>
    </reaction>
</comment>
<dbReference type="NCBIfam" id="TIGR00229">
    <property type="entry name" value="sensory_box"/>
    <property type="match status" value="2"/>
</dbReference>
<dbReference type="Pfam" id="PF13188">
    <property type="entry name" value="PAS_8"/>
    <property type="match status" value="1"/>
</dbReference>
<reference evidence="9" key="1">
    <citation type="journal article" date="2020" name="mSystems">
        <title>Genome- and Community-Level Interaction Insights into Carbon Utilization and Element Cycling Functions of Hydrothermarchaeota in Hydrothermal Sediment.</title>
        <authorList>
            <person name="Zhou Z."/>
            <person name="Liu Y."/>
            <person name="Xu W."/>
            <person name="Pan J."/>
            <person name="Luo Z.H."/>
            <person name="Li M."/>
        </authorList>
    </citation>
    <scope>NUCLEOTIDE SEQUENCE [LARGE SCALE GENOMIC DNA]</scope>
    <source>
        <strain evidence="9">SpSt-87</strain>
    </source>
</reference>
<dbReference type="InterPro" id="IPR052162">
    <property type="entry name" value="Sensor_kinase/Photoreceptor"/>
</dbReference>
<dbReference type="Pfam" id="PF08447">
    <property type="entry name" value="PAS_3"/>
    <property type="match status" value="1"/>
</dbReference>
<feature type="domain" description="PAS" evidence="7">
    <location>
        <begin position="179"/>
        <end position="248"/>
    </location>
</feature>
<dbReference type="InterPro" id="IPR003594">
    <property type="entry name" value="HATPase_dom"/>
</dbReference>
<dbReference type="Gene3D" id="3.30.565.10">
    <property type="entry name" value="Histidine kinase-like ATPase, C-terminal domain"/>
    <property type="match status" value="1"/>
</dbReference>
<dbReference type="InterPro" id="IPR013655">
    <property type="entry name" value="PAS_fold_3"/>
</dbReference>
<dbReference type="SUPFAM" id="SSF55874">
    <property type="entry name" value="ATPase domain of HSP90 chaperone/DNA topoisomerase II/histidine kinase"/>
    <property type="match status" value="1"/>
</dbReference>
<dbReference type="CDD" id="cd00130">
    <property type="entry name" value="PAS"/>
    <property type="match status" value="2"/>
</dbReference>
<dbReference type="EC" id="2.7.13.3" evidence="2"/>
<comment type="caution">
    <text evidence="9">The sequence shown here is derived from an EMBL/GenBank/DDBJ whole genome shotgun (WGS) entry which is preliminary data.</text>
</comment>
<evidence type="ECO:0000259" key="7">
    <source>
        <dbReference type="PROSITE" id="PS50112"/>
    </source>
</evidence>
<dbReference type="InterPro" id="IPR035965">
    <property type="entry name" value="PAS-like_dom_sf"/>
</dbReference>
<dbReference type="SUPFAM" id="SSF55785">
    <property type="entry name" value="PYP-like sensor domain (PAS domain)"/>
    <property type="match status" value="2"/>
</dbReference>
<dbReference type="PANTHER" id="PTHR43304">
    <property type="entry name" value="PHYTOCHROME-LIKE PROTEIN CPH1"/>
    <property type="match status" value="1"/>
</dbReference>
<keyword evidence="5" id="KW-0418">Kinase</keyword>
<evidence type="ECO:0000256" key="1">
    <source>
        <dbReference type="ARBA" id="ARBA00000085"/>
    </source>
</evidence>
<dbReference type="InterPro" id="IPR004358">
    <property type="entry name" value="Sig_transdc_His_kin-like_C"/>
</dbReference>
<dbReference type="GO" id="GO:0004673">
    <property type="term" value="F:protein histidine kinase activity"/>
    <property type="evidence" value="ECO:0007669"/>
    <property type="project" value="UniProtKB-EC"/>
</dbReference>
<dbReference type="AlphaFoldDB" id="A0A7C3RL20"/>
<feature type="domain" description="PAS" evidence="7">
    <location>
        <begin position="321"/>
        <end position="370"/>
    </location>
</feature>
<feature type="domain" description="PAC" evidence="8">
    <location>
        <begin position="250"/>
        <end position="300"/>
    </location>
</feature>
<dbReference type="PROSITE" id="PS50113">
    <property type="entry name" value="PAC"/>
    <property type="match status" value="1"/>
</dbReference>
<keyword evidence="4" id="KW-0808">Transferase</keyword>
<dbReference type="InterPro" id="IPR000014">
    <property type="entry name" value="PAS"/>
</dbReference>
<evidence type="ECO:0000256" key="2">
    <source>
        <dbReference type="ARBA" id="ARBA00012438"/>
    </source>
</evidence>
<evidence type="ECO:0000259" key="6">
    <source>
        <dbReference type="PROSITE" id="PS50109"/>
    </source>
</evidence>
<dbReference type="PRINTS" id="PR00344">
    <property type="entry name" value="BCTRLSENSOR"/>
</dbReference>
<dbReference type="Pfam" id="PF02518">
    <property type="entry name" value="HATPase_c"/>
    <property type="match status" value="1"/>
</dbReference>
<dbReference type="PANTHER" id="PTHR43304:SF1">
    <property type="entry name" value="PAC DOMAIN-CONTAINING PROTEIN"/>
    <property type="match status" value="1"/>
</dbReference>
<proteinExistence type="predicted"/>
<keyword evidence="3" id="KW-0597">Phosphoprotein</keyword>
<evidence type="ECO:0000256" key="3">
    <source>
        <dbReference type="ARBA" id="ARBA00022553"/>
    </source>
</evidence>
<evidence type="ECO:0000256" key="5">
    <source>
        <dbReference type="ARBA" id="ARBA00022777"/>
    </source>
</evidence>
<accession>A0A7C3RL20</accession>
<name>A0A7C3RL20_ARCFL</name>
<dbReference type="InterPro" id="IPR036890">
    <property type="entry name" value="HATPase_C_sf"/>
</dbReference>
<evidence type="ECO:0000259" key="8">
    <source>
        <dbReference type="PROSITE" id="PS50113"/>
    </source>
</evidence>
<dbReference type="InterPro" id="IPR001610">
    <property type="entry name" value="PAC"/>
</dbReference>
<dbReference type="SMART" id="SM00091">
    <property type="entry name" value="PAS"/>
    <property type="match status" value="3"/>
</dbReference>
<dbReference type="InterPro" id="IPR005467">
    <property type="entry name" value="His_kinase_dom"/>
</dbReference>
<dbReference type="EMBL" id="DTLB01000001">
    <property type="protein sequence ID" value="HFW31449.1"/>
    <property type="molecule type" value="Genomic_DNA"/>
</dbReference>
<dbReference type="Pfam" id="PF13426">
    <property type="entry name" value="PAS_9"/>
    <property type="match status" value="1"/>
</dbReference>
<dbReference type="PROSITE" id="PS50112">
    <property type="entry name" value="PAS"/>
    <property type="match status" value="2"/>
</dbReference>
<gene>
    <name evidence="9" type="ORF">ENW66_00630</name>
</gene>
<dbReference type="Gene3D" id="3.30.450.20">
    <property type="entry name" value="PAS domain"/>
    <property type="match status" value="2"/>
</dbReference>
<feature type="domain" description="Histidine kinase" evidence="6">
    <location>
        <begin position="511"/>
        <end position="604"/>
    </location>
</feature>
<organism evidence="9">
    <name type="scientific">Archaeoglobus fulgidus</name>
    <dbReference type="NCBI Taxonomy" id="2234"/>
    <lineage>
        <taxon>Archaea</taxon>
        <taxon>Methanobacteriati</taxon>
        <taxon>Methanobacteriota</taxon>
        <taxon>Archaeoglobi</taxon>
        <taxon>Archaeoglobales</taxon>
        <taxon>Archaeoglobaceae</taxon>
        <taxon>Archaeoglobus</taxon>
    </lineage>
</organism>
<dbReference type="SMART" id="SM00086">
    <property type="entry name" value="PAC"/>
    <property type="match status" value="2"/>
</dbReference>
<evidence type="ECO:0000313" key="9">
    <source>
        <dbReference type="EMBL" id="HFW31449.1"/>
    </source>
</evidence>
<protein>
    <recommendedName>
        <fullName evidence="2">histidine kinase</fullName>
        <ecNumber evidence="2">2.7.13.3</ecNumber>
    </recommendedName>
</protein>
<sequence length="604" mass="69051">MEKSLIEVLEIFSEDFEGMLQKLCNFIVKFPGINYLEIQANGFESKAGEPSGRIIEVKTEETIIRLCGDEEKIKRLIPLLNKIVRRALYFNEYEAFLDNTSDLILFLNEDEIIVDQNKTALEVIGDSVGKKFSEICREGLCSLKEKFYSVQKVKGFRRSIVVGRDVTERIRIERELEDRERKFKALAEFSPAGIVVHHQGEILFVNDALCKITGYTKEEITGRKVWDLIHPDHHELAEAMMKKRLEGERPVYELKILRKDGSEGWTLVAGGAIEWDGKKSVMAFALDITDRKILELKLKEKEELFRNIFNYSSAGQYILVNGTFRLVNPMFERITGYSADELYGRRSLEIVLEEDRERVREMAIKMLKGKDTEPYIYENVTSITYEGKRAVLGSVVDITELEKERKRIEELASMLELINKTLRHDVLNALTSATVFLEIGMDDNSKEYLNKALASINRAVHIVRNMRAFEDAVKSGELRCMDVREIVAEIAKSFDGVSIYGEGKALADDGLRSAVENIVNNAFIHSGTDRVEIVISETPEWCEIRIADFGVGIPDEIKEKIFDQGFKYGETAHTGLGLYIARKIVERYGGEIWVEDNCRKGQFL</sequence>
<dbReference type="SMART" id="SM00387">
    <property type="entry name" value="HATPase_c"/>
    <property type="match status" value="1"/>
</dbReference>
<evidence type="ECO:0000256" key="4">
    <source>
        <dbReference type="ARBA" id="ARBA00022679"/>
    </source>
</evidence>